<evidence type="ECO:0000256" key="8">
    <source>
        <dbReference type="ARBA" id="ARBA00023136"/>
    </source>
</evidence>
<evidence type="ECO:0000313" key="12">
    <source>
        <dbReference type="RefSeq" id="XP_004499934.1"/>
    </source>
</evidence>
<organism evidence="11 12">
    <name type="scientific">Cicer arietinum</name>
    <name type="common">Chickpea</name>
    <name type="synonym">Garbanzo</name>
    <dbReference type="NCBI Taxonomy" id="3827"/>
    <lineage>
        <taxon>Eukaryota</taxon>
        <taxon>Viridiplantae</taxon>
        <taxon>Streptophyta</taxon>
        <taxon>Embryophyta</taxon>
        <taxon>Tracheophyta</taxon>
        <taxon>Spermatophyta</taxon>
        <taxon>Magnoliopsida</taxon>
        <taxon>eudicotyledons</taxon>
        <taxon>Gunneridae</taxon>
        <taxon>Pentapetalae</taxon>
        <taxon>rosids</taxon>
        <taxon>fabids</taxon>
        <taxon>Fabales</taxon>
        <taxon>Fabaceae</taxon>
        <taxon>Papilionoideae</taxon>
        <taxon>50 kb inversion clade</taxon>
        <taxon>NPAAA clade</taxon>
        <taxon>Hologalegina</taxon>
        <taxon>IRL clade</taxon>
        <taxon>Cicereae</taxon>
        <taxon>Cicer</taxon>
    </lineage>
</organism>
<feature type="region of interest" description="Disordered" evidence="9">
    <location>
        <begin position="71"/>
        <end position="96"/>
    </location>
</feature>
<dbReference type="AlphaFoldDB" id="A0A1S2Y785"/>
<comment type="similarity">
    <text evidence="2">Belongs to the RETICULATA family.</text>
</comment>
<evidence type="ECO:0000256" key="3">
    <source>
        <dbReference type="ARBA" id="ARBA00022528"/>
    </source>
</evidence>
<keyword evidence="8 10" id="KW-0472">Membrane</keyword>
<accession>A0A1S2Y785</accession>
<dbReference type="Proteomes" id="UP000087171">
    <property type="component" value="Chromosome Ca5"/>
</dbReference>
<dbReference type="InterPro" id="IPR021825">
    <property type="entry name" value="RETICULATA-related"/>
</dbReference>
<keyword evidence="4" id="KW-0934">Plastid</keyword>
<keyword evidence="7 10" id="KW-1133">Transmembrane helix</keyword>
<evidence type="ECO:0000256" key="2">
    <source>
        <dbReference type="ARBA" id="ARBA00010793"/>
    </source>
</evidence>
<evidence type="ECO:0000256" key="5">
    <source>
        <dbReference type="ARBA" id="ARBA00022692"/>
    </source>
</evidence>
<evidence type="ECO:0000256" key="1">
    <source>
        <dbReference type="ARBA" id="ARBA00004508"/>
    </source>
</evidence>
<sequence>MAMASFSNISSTHLFSHHHQTQTNFYTHSSLQTFTITTHHGIFTFFSSKLNHYSPPTHLLRSPVSATFSSGNSGGFSGNGGGGGGEGGGGEEEERDRNWEEAMVAMAEARRSLESFPADLAVAVKAGRVPGSIVRRFFELEESVVFRWLLKFGGFKERLLADDLFLSKLVMECVVVIFTKAAAEFKRRKENFTKEMDFVVANVVTGIVTGFVLVWVPAPTVSLKPPLAVSAGLIAKFFYGCPENAFQVALAGTSYTLLQRIGAIVRNGAKLFVVGTGASLVGISITNALINAQKAINKALSVENLPVISTSVAYGIYMVVVSNLRYQVLAGIIEQRILEPLLRRNKLILTAAYFTVRTANTYWGSLLWVDFARWVGVQKIKS</sequence>
<gene>
    <name evidence="12" type="primary">LOC101505551</name>
</gene>
<evidence type="ECO:0000256" key="9">
    <source>
        <dbReference type="SAM" id="MobiDB-lite"/>
    </source>
</evidence>
<evidence type="ECO:0000256" key="10">
    <source>
        <dbReference type="SAM" id="Phobius"/>
    </source>
</evidence>
<dbReference type="KEGG" id="cam:101505551"/>
<dbReference type="GO" id="GO:0031969">
    <property type="term" value="C:chloroplast membrane"/>
    <property type="evidence" value="ECO:0007669"/>
    <property type="project" value="UniProtKB-SubCell"/>
</dbReference>
<dbReference type="PANTHER" id="PTHR31620">
    <property type="entry name" value="PROTEIN RETICULATA-RELATED 2, CHLOROPLASTIC-RELATED"/>
    <property type="match status" value="1"/>
</dbReference>
<keyword evidence="6" id="KW-0809">Transit peptide</keyword>
<dbReference type="RefSeq" id="XP_004499934.1">
    <property type="nucleotide sequence ID" value="XM_004499877.3"/>
</dbReference>
<keyword evidence="11" id="KW-1185">Reference proteome</keyword>
<dbReference type="PaxDb" id="3827-XP_004499934.1"/>
<reference evidence="12" key="2">
    <citation type="submission" date="2025-08" db="UniProtKB">
        <authorList>
            <consortium name="RefSeq"/>
        </authorList>
    </citation>
    <scope>IDENTIFICATION</scope>
    <source>
        <tissue evidence="12">Etiolated seedlings</tissue>
    </source>
</reference>
<evidence type="ECO:0000256" key="4">
    <source>
        <dbReference type="ARBA" id="ARBA00022640"/>
    </source>
</evidence>
<feature type="transmembrane region" description="Helical" evidence="10">
    <location>
        <begin position="196"/>
        <end position="217"/>
    </location>
</feature>
<feature type="transmembrane region" description="Helical" evidence="10">
    <location>
        <begin position="305"/>
        <end position="326"/>
    </location>
</feature>
<dbReference type="OrthoDB" id="205639at2759"/>
<dbReference type="PANTHER" id="PTHR31620:SF14">
    <property type="entry name" value="PROTEIN RETICULATA-RELATED 4, CHLOROPLASTIC"/>
    <property type="match status" value="1"/>
</dbReference>
<dbReference type="GeneID" id="101505551"/>
<keyword evidence="5 10" id="KW-0812">Transmembrane</keyword>
<evidence type="ECO:0000313" key="11">
    <source>
        <dbReference type="Proteomes" id="UP000087171"/>
    </source>
</evidence>
<keyword evidence="3" id="KW-0150">Chloroplast</keyword>
<feature type="compositionally biased region" description="Gly residues" evidence="9">
    <location>
        <begin position="72"/>
        <end position="88"/>
    </location>
</feature>
<evidence type="ECO:0000256" key="6">
    <source>
        <dbReference type="ARBA" id="ARBA00022946"/>
    </source>
</evidence>
<reference evidence="11" key="1">
    <citation type="journal article" date="2013" name="Nat. Biotechnol.">
        <title>Draft genome sequence of chickpea (Cicer arietinum) provides a resource for trait improvement.</title>
        <authorList>
            <person name="Varshney R.K."/>
            <person name="Song C."/>
            <person name="Saxena R.K."/>
            <person name="Azam S."/>
            <person name="Yu S."/>
            <person name="Sharpe A.G."/>
            <person name="Cannon S."/>
            <person name="Baek J."/>
            <person name="Rosen B.D."/>
            <person name="Tar'an B."/>
            <person name="Millan T."/>
            <person name="Zhang X."/>
            <person name="Ramsay L.D."/>
            <person name="Iwata A."/>
            <person name="Wang Y."/>
            <person name="Nelson W."/>
            <person name="Farmer A.D."/>
            <person name="Gaur P.M."/>
            <person name="Soderlund C."/>
            <person name="Penmetsa R.V."/>
            <person name="Xu C."/>
            <person name="Bharti A.K."/>
            <person name="He W."/>
            <person name="Winter P."/>
            <person name="Zhao S."/>
            <person name="Hane J.K."/>
            <person name="Carrasquilla-Garcia N."/>
            <person name="Condie J.A."/>
            <person name="Upadhyaya H.D."/>
            <person name="Luo M.C."/>
            <person name="Thudi M."/>
            <person name="Gowda C.L."/>
            <person name="Singh N.P."/>
            <person name="Lichtenzveig J."/>
            <person name="Gali K.K."/>
            <person name="Rubio J."/>
            <person name="Nadarajan N."/>
            <person name="Dolezel J."/>
            <person name="Bansal K.C."/>
            <person name="Xu X."/>
            <person name="Edwards D."/>
            <person name="Zhang G."/>
            <person name="Kahl G."/>
            <person name="Gil J."/>
            <person name="Singh K.B."/>
            <person name="Datta S.K."/>
            <person name="Jackson S.A."/>
            <person name="Wang J."/>
            <person name="Cook D.R."/>
        </authorList>
    </citation>
    <scope>NUCLEOTIDE SEQUENCE [LARGE SCALE GENOMIC DNA]</scope>
    <source>
        <strain evidence="11">cv. CDC Frontier</strain>
    </source>
</reference>
<protein>
    <submittedName>
        <fullName evidence="12">Protein RETICULATA-RELATED 4, chloroplastic-like</fullName>
    </submittedName>
</protein>
<proteinExistence type="inferred from homology"/>
<dbReference type="eggNOG" id="ENOG502QQX6">
    <property type="taxonomic scope" value="Eukaryota"/>
</dbReference>
<dbReference type="Pfam" id="PF11891">
    <property type="entry name" value="RETICULATA-like"/>
    <property type="match status" value="1"/>
</dbReference>
<dbReference type="STRING" id="3827.A0A1S2Y785"/>
<feature type="transmembrane region" description="Helical" evidence="10">
    <location>
        <begin position="237"/>
        <end position="258"/>
    </location>
</feature>
<comment type="subcellular location">
    <subcellularLocation>
        <location evidence="1">Plastid</location>
        <location evidence="1">Chloroplast membrane</location>
        <topology evidence="1">Multi-pass membrane protein</topology>
    </subcellularLocation>
</comment>
<evidence type="ECO:0000256" key="7">
    <source>
        <dbReference type="ARBA" id="ARBA00022989"/>
    </source>
</evidence>
<name>A0A1S2Y785_CICAR</name>
<feature type="transmembrane region" description="Helical" evidence="10">
    <location>
        <begin position="270"/>
        <end position="290"/>
    </location>
</feature>